<keyword evidence="3" id="KW-1185">Reference proteome</keyword>
<evidence type="ECO:0000313" key="2">
    <source>
        <dbReference type="EMBL" id="KAF2450815.1"/>
    </source>
</evidence>
<dbReference type="Proteomes" id="UP000799764">
    <property type="component" value="Unassembled WGS sequence"/>
</dbReference>
<evidence type="ECO:0000256" key="1">
    <source>
        <dbReference type="SAM" id="SignalP"/>
    </source>
</evidence>
<protein>
    <submittedName>
        <fullName evidence="2">Uncharacterized protein</fullName>
    </submittedName>
</protein>
<feature type="signal peptide" evidence="1">
    <location>
        <begin position="1"/>
        <end position="18"/>
    </location>
</feature>
<sequence length="207" mass="22523">MRSITVSASLLLLGTVLAIPEVQIVPSFPGRCTAYPSVNLGPGPDRALPFQIIADQADDPAANLLTLYPHETQLNGADVTYLGVNRCTDCAAANTILQCRDALVTTYTYESPYIRIAKDANNAIPWSGEGYTAGIYRHLIDGVDQGHNYWGAQNKTTWGFKVADDGAPDHYKIRLMGLEEAAGSPATEAQWEPEFFGFVRVIQPHTP</sequence>
<feature type="chain" id="PRO_5040106504" evidence="1">
    <location>
        <begin position="19"/>
        <end position="207"/>
    </location>
</feature>
<organism evidence="2 3">
    <name type="scientific">Karstenula rhodostoma CBS 690.94</name>
    <dbReference type="NCBI Taxonomy" id="1392251"/>
    <lineage>
        <taxon>Eukaryota</taxon>
        <taxon>Fungi</taxon>
        <taxon>Dikarya</taxon>
        <taxon>Ascomycota</taxon>
        <taxon>Pezizomycotina</taxon>
        <taxon>Dothideomycetes</taxon>
        <taxon>Pleosporomycetidae</taxon>
        <taxon>Pleosporales</taxon>
        <taxon>Massarineae</taxon>
        <taxon>Didymosphaeriaceae</taxon>
        <taxon>Karstenula</taxon>
    </lineage>
</organism>
<comment type="caution">
    <text evidence="2">The sequence shown here is derived from an EMBL/GenBank/DDBJ whole genome shotgun (WGS) entry which is preliminary data.</text>
</comment>
<keyword evidence="1" id="KW-0732">Signal</keyword>
<dbReference type="AlphaFoldDB" id="A0A9P4UI25"/>
<name>A0A9P4UI25_9PLEO</name>
<dbReference type="OrthoDB" id="10329062at2759"/>
<proteinExistence type="predicted"/>
<reference evidence="2" key="1">
    <citation type="journal article" date="2020" name="Stud. Mycol.">
        <title>101 Dothideomycetes genomes: a test case for predicting lifestyles and emergence of pathogens.</title>
        <authorList>
            <person name="Haridas S."/>
            <person name="Albert R."/>
            <person name="Binder M."/>
            <person name="Bloem J."/>
            <person name="Labutti K."/>
            <person name="Salamov A."/>
            <person name="Andreopoulos B."/>
            <person name="Baker S."/>
            <person name="Barry K."/>
            <person name="Bills G."/>
            <person name="Bluhm B."/>
            <person name="Cannon C."/>
            <person name="Castanera R."/>
            <person name="Culley D."/>
            <person name="Daum C."/>
            <person name="Ezra D."/>
            <person name="Gonzalez J."/>
            <person name="Henrissat B."/>
            <person name="Kuo A."/>
            <person name="Liang C."/>
            <person name="Lipzen A."/>
            <person name="Lutzoni F."/>
            <person name="Magnuson J."/>
            <person name="Mondo S."/>
            <person name="Nolan M."/>
            <person name="Ohm R."/>
            <person name="Pangilinan J."/>
            <person name="Park H.-J."/>
            <person name="Ramirez L."/>
            <person name="Alfaro M."/>
            <person name="Sun H."/>
            <person name="Tritt A."/>
            <person name="Yoshinaga Y."/>
            <person name="Zwiers L.-H."/>
            <person name="Turgeon B."/>
            <person name="Goodwin S."/>
            <person name="Spatafora J."/>
            <person name="Crous P."/>
            <person name="Grigoriev I."/>
        </authorList>
    </citation>
    <scope>NUCLEOTIDE SEQUENCE</scope>
    <source>
        <strain evidence="2">CBS 690.94</strain>
    </source>
</reference>
<accession>A0A9P4UI25</accession>
<evidence type="ECO:0000313" key="3">
    <source>
        <dbReference type="Proteomes" id="UP000799764"/>
    </source>
</evidence>
<gene>
    <name evidence="2" type="ORF">P171DRAFT_516616</name>
</gene>
<dbReference type="EMBL" id="MU001493">
    <property type="protein sequence ID" value="KAF2450815.1"/>
    <property type="molecule type" value="Genomic_DNA"/>
</dbReference>